<dbReference type="AlphaFoldDB" id="A0A1H1Q2M2"/>
<organism evidence="1 2">
    <name type="scientific">Brevibacterium sandarakinum</name>
    <dbReference type="NCBI Taxonomy" id="629680"/>
    <lineage>
        <taxon>Bacteria</taxon>
        <taxon>Bacillati</taxon>
        <taxon>Actinomycetota</taxon>
        <taxon>Actinomycetes</taxon>
        <taxon>Micrococcales</taxon>
        <taxon>Brevibacteriaceae</taxon>
        <taxon>Brevibacterium</taxon>
    </lineage>
</organism>
<dbReference type="OrthoDB" id="7185309at2"/>
<name>A0A1H1Q2M2_BRESA</name>
<accession>A0A1H1Q2M2</accession>
<dbReference type="STRING" id="629680.SAMN04489751_1405"/>
<proteinExistence type="predicted"/>
<sequence>MKGQVLYNRDCPNWQLVIARVKRVLTDLGLKSGVIEPILIDTDAAARDYGFAGSPTVLVDGVDLFASRGPAGAFACRVYPTGDGLAGAPSEQQLKTAIEDVRGQ</sequence>
<dbReference type="EMBL" id="LT629739">
    <property type="protein sequence ID" value="SDS17497.1"/>
    <property type="molecule type" value="Genomic_DNA"/>
</dbReference>
<dbReference type="RefSeq" id="WP_157691368.1">
    <property type="nucleotide sequence ID" value="NZ_LT629739.1"/>
</dbReference>
<evidence type="ECO:0000313" key="1">
    <source>
        <dbReference type="EMBL" id="SDS17497.1"/>
    </source>
</evidence>
<evidence type="ECO:0008006" key="3">
    <source>
        <dbReference type="Google" id="ProtNLM"/>
    </source>
</evidence>
<reference evidence="1" key="1">
    <citation type="submission" date="2016-10" db="EMBL/GenBank/DDBJ databases">
        <authorList>
            <person name="Varghese N."/>
            <person name="Submissions S."/>
        </authorList>
    </citation>
    <scope>NUCLEOTIDE SEQUENCE [LARGE SCALE GENOMIC DNA]</scope>
    <source>
        <strain evidence="1">DSM 22082</strain>
    </source>
</reference>
<dbReference type="Proteomes" id="UP000199700">
    <property type="component" value="Chromosome"/>
</dbReference>
<gene>
    <name evidence="1" type="ORF">SAMN04489751_1405</name>
</gene>
<protein>
    <recommendedName>
        <fullName evidence="3">Thioredoxin domain-containing protein</fullName>
    </recommendedName>
</protein>
<keyword evidence="2" id="KW-1185">Reference proteome</keyword>
<evidence type="ECO:0000313" key="2">
    <source>
        <dbReference type="Proteomes" id="UP000199700"/>
    </source>
</evidence>